<proteinExistence type="predicted"/>
<evidence type="ECO:0000313" key="2">
    <source>
        <dbReference type="EMBL" id="SMF96140.1"/>
    </source>
</evidence>
<keyword evidence="3" id="KW-1185">Reference proteome</keyword>
<organism evidence="2 3">
    <name type="scientific">Methylomagnum ishizawai</name>
    <dbReference type="NCBI Taxonomy" id="1760988"/>
    <lineage>
        <taxon>Bacteria</taxon>
        <taxon>Pseudomonadati</taxon>
        <taxon>Pseudomonadota</taxon>
        <taxon>Gammaproteobacteria</taxon>
        <taxon>Methylococcales</taxon>
        <taxon>Methylococcaceae</taxon>
        <taxon>Methylomagnum</taxon>
    </lineage>
</organism>
<dbReference type="RefSeq" id="WP_176225270.1">
    <property type="nucleotide sequence ID" value="NZ_FXAM01000001.1"/>
</dbReference>
<evidence type="ECO:0000313" key="3">
    <source>
        <dbReference type="Proteomes" id="UP000192923"/>
    </source>
</evidence>
<dbReference type="InterPro" id="IPR009228">
    <property type="entry name" value="Capsid_scaffold_GpO"/>
</dbReference>
<protein>
    <submittedName>
        <fullName evidence="2">Phage capsid scaffolding protein (GPO) serine peptidase</fullName>
    </submittedName>
</protein>
<sequence length="301" mass="33222">MPFNLRTDWKTIGRTGKTVDNREITEEMVKDAVELYDASKYKAFVWPEHARWYKMGGVEAVRLVKNDEGGLDIQAILSPNDYWLYANSVDQKTCTSMELDKLDRFGGRWYLTGLGATDSPASFGTTEIRFSKSTETALRGNPIEFVLDAKPERQNLFSKIFGKKPTVEEPEVDEKEFIKQFTALTTQVNTMSTDLASLKAAAEKAVAEPGVIAEGVDLKAIEDKIAAFGVQIEKFTTQTGEFGTQLAALDGLGEKFAALDTDLKKLREEFDKAVSTPGAGGTKPKENTGEQKTYNAAKAFA</sequence>
<dbReference type="EMBL" id="FXAM01000001">
    <property type="protein sequence ID" value="SMF96140.1"/>
    <property type="molecule type" value="Genomic_DNA"/>
</dbReference>
<dbReference type="Pfam" id="PF05929">
    <property type="entry name" value="Phage_GPO"/>
    <property type="match status" value="1"/>
</dbReference>
<dbReference type="STRING" id="1760988.SAMN02949497_3525"/>
<dbReference type="AlphaFoldDB" id="A0A1Y6D136"/>
<reference evidence="2 3" key="1">
    <citation type="submission" date="2016-12" db="EMBL/GenBank/DDBJ databases">
        <authorList>
            <person name="Song W.-J."/>
            <person name="Kurnit D.M."/>
        </authorList>
    </citation>
    <scope>NUCLEOTIDE SEQUENCE [LARGE SCALE GENOMIC DNA]</scope>
    <source>
        <strain evidence="2 3">175</strain>
    </source>
</reference>
<dbReference type="Proteomes" id="UP000192923">
    <property type="component" value="Unassembled WGS sequence"/>
</dbReference>
<accession>A0A1Y6D136</accession>
<gene>
    <name evidence="2" type="ORF">SAMN02949497_3525</name>
</gene>
<feature type="region of interest" description="Disordered" evidence="1">
    <location>
        <begin position="274"/>
        <end position="301"/>
    </location>
</feature>
<name>A0A1Y6D136_9GAMM</name>
<evidence type="ECO:0000256" key="1">
    <source>
        <dbReference type="SAM" id="MobiDB-lite"/>
    </source>
</evidence>